<accession>A0ABV5F6H5</accession>
<gene>
    <name evidence="1" type="ORF">ACFFVB_18285</name>
</gene>
<organism evidence="1 2">
    <name type="scientific">Formosa undariae</name>
    <dbReference type="NCBI Taxonomy" id="1325436"/>
    <lineage>
        <taxon>Bacteria</taxon>
        <taxon>Pseudomonadati</taxon>
        <taxon>Bacteroidota</taxon>
        <taxon>Flavobacteriia</taxon>
        <taxon>Flavobacteriales</taxon>
        <taxon>Flavobacteriaceae</taxon>
        <taxon>Formosa</taxon>
    </lineage>
</organism>
<dbReference type="RefSeq" id="WP_382384709.1">
    <property type="nucleotide sequence ID" value="NZ_JBHMEZ010000032.1"/>
</dbReference>
<comment type="caution">
    <text evidence="1">The sequence shown here is derived from an EMBL/GenBank/DDBJ whole genome shotgun (WGS) entry which is preliminary data.</text>
</comment>
<reference evidence="1 2" key="1">
    <citation type="submission" date="2024-09" db="EMBL/GenBank/DDBJ databases">
        <authorList>
            <person name="Sun Q."/>
            <person name="Mori K."/>
        </authorList>
    </citation>
    <scope>NUCLEOTIDE SEQUENCE [LARGE SCALE GENOMIC DNA]</scope>
    <source>
        <strain evidence="1 2">CECT 8286</strain>
    </source>
</reference>
<evidence type="ECO:0000313" key="1">
    <source>
        <dbReference type="EMBL" id="MFB9055035.1"/>
    </source>
</evidence>
<name>A0ABV5F6H5_9FLAO</name>
<keyword evidence="2" id="KW-1185">Reference proteome</keyword>
<dbReference type="EMBL" id="JBHMEZ010000032">
    <property type="protein sequence ID" value="MFB9055035.1"/>
    <property type="molecule type" value="Genomic_DNA"/>
</dbReference>
<evidence type="ECO:0000313" key="2">
    <source>
        <dbReference type="Proteomes" id="UP001589605"/>
    </source>
</evidence>
<dbReference type="Proteomes" id="UP001589605">
    <property type="component" value="Unassembled WGS sequence"/>
</dbReference>
<protein>
    <submittedName>
        <fullName evidence="1">Uncharacterized protein</fullName>
    </submittedName>
</protein>
<sequence length="101" mass="11866">METVAIQNQDFLHVEIKLRVATAADFKTTAFVTENGRVINKTVPKIGQPYWLKSIKDGEVDNRQYQIHEDTDWNELRMYMRQTMVYVAASLFEIKDRNNNN</sequence>
<proteinExistence type="predicted"/>